<proteinExistence type="predicted"/>
<organism evidence="1 2">
    <name type="scientific">Blastomyces silverae</name>
    <dbReference type="NCBI Taxonomy" id="2060906"/>
    <lineage>
        <taxon>Eukaryota</taxon>
        <taxon>Fungi</taxon>
        <taxon>Dikarya</taxon>
        <taxon>Ascomycota</taxon>
        <taxon>Pezizomycotina</taxon>
        <taxon>Eurotiomycetes</taxon>
        <taxon>Eurotiomycetidae</taxon>
        <taxon>Onygenales</taxon>
        <taxon>Ajellomycetaceae</taxon>
        <taxon>Blastomyces</taxon>
    </lineage>
</organism>
<gene>
    <name evidence="1" type="ORF">EMPG_14542</name>
</gene>
<comment type="caution">
    <text evidence="1">The sequence shown here is derived from an EMBL/GenBank/DDBJ whole genome shotgun (WGS) entry which is preliminary data.</text>
</comment>
<sequence length="193" mass="21823">MRTDMSKGNRSSTRILEMIKAFQEYVSERLSQTSYRARCWGELTSGKPTKRTDLNFRGAEPRRGQQTCGSLPSLHAFGQMWWDDKGRLITSSIHSAGWRLEGNRCGQSNQSRFSNSSQSLQRRWCAMKAVKVPGLTHLSKWSKNSAILLPNLDIKADIVPLKDSNLLFDHGKVTGVSLLYCNVKINTSLKIFI</sequence>
<accession>A0A0H1BG92</accession>
<dbReference type="AlphaFoldDB" id="A0A0H1BG92"/>
<dbReference type="EMBL" id="LDEV01002175">
    <property type="protein sequence ID" value="KLJ10047.1"/>
    <property type="molecule type" value="Genomic_DNA"/>
</dbReference>
<name>A0A0H1BG92_9EURO</name>
<reference evidence="2" key="1">
    <citation type="journal article" date="2015" name="PLoS Genet.">
        <title>The dynamic genome and transcriptome of the human fungal pathogen Blastomyces and close relative Emmonsia.</title>
        <authorList>
            <person name="Munoz J.F."/>
            <person name="Gauthier G.M."/>
            <person name="Desjardins C.A."/>
            <person name="Gallo J.E."/>
            <person name="Holder J."/>
            <person name="Sullivan T.D."/>
            <person name="Marty A.J."/>
            <person name="Carmen J.C."/>
            <person name="Chen Z."/>
            <person name="Ding L."/>
            <person name="Gujja S."/>
            <person name="Magrini V."/>
            <person name="Misas E."/>
            <person name="Mitreva M."/>
            <person name="Priest M."/>
            <person name="Saif S."/>
            <person name="Whiston E.A."/>
            <person name="Young S."/>
            <person name="Zeng Q."/>
            <person name="Goldman W.E."/>
            <person name="Mardis E.R."/>
            <person name="Taylor J.W."/>
            <person name="McEwen J.G."/>
            <person name="Clay O.K."/>
            <person name="Klein B.S."/>
            <person name="Cuomo C.A."/>
        </authorList>
    </citation>
    <scope>NUCLEOTIDE SEQUENCE [LARGE SCALE GENOMIC DNA]</scope>
    <source>
        <strain evidence="2">UAMH 139</strain>
    </source>
</reference>
<evidence type="ECO:0000313" key="1">
    <source>
        <dbReference type="EMBL" id="KLJ10047.1"/>
    </source>
</evidence>
<keyword evidence="2" id="KW-1185">Reference proteome</keyword>
<evidence type="ECO:0000313" key="2">
    <source>
        <dbReference type="Proteomes" id="UP000053573"/>
    </source>
</evidence>
<protein>
    <submittedName>
        <fullName evidence="1">Uncharacterized protein</fullName>
    </submittedName>
</protein>
<dbReference type="Proteomes" id="UP000053573">
    <property type="component" value="Unassembled WGS sequence"/>
</dbReference>